<dbReference type="PROSITE" id="PS50883">
    <property type="entry name" value="EAL"/>
    <property type="match status" value="1"/>
</dbReference>
<reference evidence="2 3" key="1">
    <citation type="submission" date="2020-05" db="EMBL/GenBank/DDBJ databases">
        <title>Horizontal transmission and recombination maintain forever young bacterial symbiont genomes.</title>
        <authorList>
            <person name="Russell S.L."/>
            <person name="Pepper-Tunick E."/>
            <person name="Svedberg J."/>
            <person name="Byrne A."/>
            <person name="Ruelas Castillo J."/>
            <person name="Vollmers C."/>
            <person name="Beinart R.A."/>
            <person name="Corbett-Detig R."/>
        </authorList>
    </citation>
    <scope>NUCLEOTIDE SEQUENCE [LARGE SCALE GENOMIC DNA]</scope>
    <source>
        <strain evidence="2">Santa_Monica_outfall</strain>
    </source>
</reference>
<dbReference type="EMBL" id="CP054491">
    <property type="protein sequence ID" value="QKQ25951.1"/>
    <property type="molecule type" value="Genomic_DNA"/>
</dbReference>
<dbReference type="Gene3D" id="3.20.20.450">
    <property type="entry name" value="EAL domain"/>
    <property type="match status" value="1"/>
</dbReference>
<organism evidence="2 3">
    <name type="scientific">Candidatus Reidiella endopervernicosa</name>
    <dbReference type="NCBI Taxonomy" id="2738883"/>
    <lineage>
        <taxon>Bacteria</taxon>
        <taxon>Pseudomonadati</taxon>
        <taxon>Pseudomonadota</taxon>
        <taxon>Gammaproteobacteria</taxon>
        <taxon>Candidatus Reidiella</taxon>
    </lineage>
</organism>
<keyword evidence="3" id="KW-1185">Reference proteome</keyword>
<dbReference type="Proteomes" id="UP000509658">
    <property type="component" value="Chromosome"/>
</dbReference>
<accession>A0A6N0HUQ1</accession>
<evidence type="ECO:0000259" key="1">
    <source>
        <dbReference type="PROSITE" id="PS50883"/>
    </source>
</evidence>
<dbReference type="SUPFAM" id="SSF141868">
    <property type="entry name" value="EAL domain-like"/>
    <property type="match status" value="1"/>
</dbReference>
<dbReference type="GO" id="GO:0071111">
    <property type="term" value="F:cyclic-guanylate-specific phosphodiesterase activity"/>
    <property type="evidence" value="ECO:0007669"/>
    <property type="project" value="InterPro"/>
</dbReference>
<evidence type="ECO:0000313" key="3">
    <source>
        <dbReference type="Proteomes" id="UP000509658"/>
    </source>
</evidence>
<evidence type="ECO:0000313" key="2">
    <source>
        <dbReference type="EMBL" id="QKQ25951.1"/>
    </source>
</evidence>
<dbReference type="CDD" id="cd01948">
    <property type="entry name" value="EAL"/>
    <property type="match status" value="1"/>
</dbReference>
<dbReference type="SMART" id="SM00052">
    <property type="entry name" value="EAL"/>
    <property type="match status" value="1"/>
</dbReference>
<dbReference type="AlphaFoldDB" id="A0A6N0HUQ1"/>
<dbReference type="InterPro" id="IPR050706">
    <property type="entry name" value="Cyclic-di-GMP_PDE-like"/>
</dbReference>
<dbReference type="InterPro" id="IPR001633">
    <property type="entry name" value="EAL_dom"/>
</dbReference>
<protein>
    <submittedName>
        <fullName evidence="2">EAL domain-containing protein</fullName>
    </submittedName>
</protein>
<dbReference type="PANTHER" id="PTHR33121">
    <property type="entry name" value="CYCLIC DI-GMP PHOSPHODIESTERASE PDEF"/>
    <property type="match status" value="1"/>
</dbReference>
<proteinExistence type="predicted"/>
<gene>
    <name evidence="2" type="ORF">HUE57_06380</name>
</gene>
<name>A0A6N0HUQ1_9GAMM</name>
<feature type="domain" description="EAL" evidence="1">
    <location>
        <begin position="1"/>
        <end position="98"/>
    </location>
</feature>
<dbReference type="KEGG" id="rev:HUE57_06380"/>
<dbReference type="Pfam" id="PF00563">
    <property type="entry name" value="EAL"/>
    <property type="match status" value="1"/>
</dbReference>
<dbReference type="InterPro" id="IPR035919">
    <property type="entry name" value="EAL_sf"/>
</dbReference>
<sequence length="98" mass="10840">MIEVSGIEPSRVVLELTEQSLVHDINETVEKMKALRRLGVRFSIDDFGTGYSSLSYLKAIPLDELKIDQSFVRDIAVDSDDAAIVKPLSPLQATSVFT</sequence>
<dbReference type="PANTHER" id="PTHR33121:SF79">
    <property type="entry name" value="CYCLIC DI-GMP PHOSPHODIESTERASE PDED-RELATED"/>
    <property type="match status" value="1"/>
</dbReference>